<evidence type="ECO:0000256" key="9">
    <source>
        <dbReference type="ARBA" id="ARBA00074259"/>
    </source>
</evidence>
<evidence type="ECO:0000256" key="5">
    <source>
        <dbReference type="ARBA" id="ARBA00023204"/>
    </source>
</evidence>
<comment type="subcellular location">
    <subcellularLocation>
        <location evidence="2">Chromosome</location>
    </subcellularLocation>
    <subcellularLocation>
        <location evidence="1">Nucleus</location>
    </subcellularLocation>
</comment>
<comment type="subunit">
    <text evidence="8">Component of the MRN complex composed of two heterodimers RAD50 and MRE11 associated with a single NBS1.</text>
</comment>
<dbReference type="InterPro" id="IPR008984">
    <property type="entry name" value="SMAD_FHA_dom_sf"/>
</dbReference>
<keyword evidence="6" id="KW-0539">Nucleus</keyword>
<dbReference type="SUPFAM" id="SSF52113">
    <property type="entry name" value="BRCT domain"/>
    <property type="match status" value="1"/>
</dbReference>
<dbReference type="InterPro" id="IPR000253">
    <property type="entry name" value="FHA_dom"/>
</dbReference>
<feature type="domain" description="FHA" evidence="11">
    <location>
        <begin position="25"/>
        <end position="83"/>
    </location>
</feature>
<dbReference type="EMBL" id="GBRH01193709">
    <property type="protein sequence ID" value="JAE04187.1"/>
    <property type="molecule type" value="Transcribed_RNA"/>
</dbReference>
<dbReference type="FunFam" id="3.40.50.10190:FF:000075">
    <property type="entry name" value="Nijmegen breakage syndrome 1 protein"/>
    <property type="match status" value="1"/>
</dbReference>
<comment type="similarity">
    <text evidence="7">Belongs to the Nibrin family.</text>
</comment>
<dbReference type="Gene3D" id="3.40.50.10190">
    <property type="entry name" value="BRCT domain"/>
    <property type="match status" value="1"/>
</dbReference>
<dbReference type="CDD" id="cd22667">
    <property type="entry name" value="FHA_NBN"/>
    <property type="match status" value="1"/>
</dbReference>
<evidence type="ECO:0000256" key="6">
    <source>
        <dbReference type="ARBA" id="ARBA00023242"/>
    </source>
</evidence>
<sequence>MVWALTPVDTVRGTQKQYIFAAGTYKVGRKDCDVIVQTDTSISRVHAEIAIEKMVAWDPRSGAPASPSCVRVVDRSKYGTFVNKVHGTQGSRLHKDEDVMLSDGDIVTFGTGNATFRLSFVPIVAFFHGRKSARIDPSLQAVMTSIGAYATRKWSDECTHVLVDESCSLTPELLDAVMAKKQIVLGDWFKAMAEKNIHTEIPSCTQYIPNLTLDGMMIKMVEVKLIQNCLAGYTFILGSSDKYKFGEKLHALLEPAGAKYLHIDEFCANSQDSGAGDTDHQILVVPARFPLEFSKIRLLFPLSKISDVKLFAAILSGHLEAAAIEPPAYIVTSSNSTDETIVADSDVEMETATSKPTIVTSKSQHNIEHISDDEKEITNTTNEDAVSVGGTKANVIRQKDPEKVEVSKPMEDDVKVIDKTTISRFKGRDEDVRVINKVPKDDNLGISRDGTCDVIFSQDLVVRSFPQSAPAASTEVGGINFKRFRKRETVSGNSFKDLIPFAREPYREADYEHGTLTDFMREEKQRKQMEAIAEDLFNNAKSKKRAAAGSSVHTLLTGRR</sequence>
<keyword evidence="4" id="KW-0227">DNA damage</keyword>
<dbReference type="AlphaFoldDB" id="A0A0A9EVS8"/>
<organism evidence="12">
    <name type="scientific">Arundo donax</name>
    <name type="common">Giant reed</name>
    <name type="synonym">Donax arundinaceus</name>
    <dbReference type="NCBI Taxonomy" id="35708"/>
    <lineage>
        <taxon>Eukaryota</taxon>
        <taxon>Viridiplantae</taxon>
        <taxon>Streptophyta</taxon>
        <taxon>Embryophyta</taxon>
        <taxon>Tracheophyta</taxon>
        <taxon>Spermatophyta</taxon>
        <taxon>Magnoliopsida</taxon>
        <taxon>Liliopsida</taxon>
        <taxon>Poales</taxon>
        <taxon>Poaceae</taxon>
        <taxon>PACMAD clade</taxon>
        <taxon>Arundinoideae</taxon>
        <taxon>Arundineae</taxon>
        <taxon>Arundo</taxon>
    </lineage>
</organism>
<accession>A0A0A9EVS8</accession>
<reference evidence="12" key="1">
    <citation type="submission" date="2014-09" db="EMBL/GenBank/DDBJ databases">
        <authorList>
            <person name="Magalhaes I.L.F."/>
            <person name="Oliveira U."/>
            <person name="Santos F.R."/>
            <person name="Vidigal T.H.D.A."/>
            <person name="Brescovit A.D."/>
            <person name="Santos A.J."/>
        </authorList>
    </citation>
    <scope>NUCLEOTIDE SEQUENCE</scope>
    <source>
        <tissue evidence="12">Shoot tissue taken approximately 20 cm above the soil surface</tissue>
    </source>
</reference>
<evidence type="ECO:0000256" key="7">
    <source>
        <dbReference type="ARBA" id="ARBA00044757"/>
    </source>
</evidence>
<dbReference type="GO" id="GO:0003684">
    <property type="term" value="F:damaged DNA binding"/>
    <property type="evidence" value="ECO:0007669"/>
    <property type="project" value="TreeGrafter"/>
</dbReference>
<reference evidence="12" key="2">
    <citation type="journal article" date="2015" name="Data Brief">
        <title>Shoot transcriptome of the giant reed, Arundo donax.</title>
        <authorList>
            <person name="Barrero R.A."/>
            <person name="Guerrero F.D."/>
            <person name="Moolhuijzen P."/>
            <person name="Goolsby J.A."/>
            <person name="Tidwell J."/>
            <person name="Bellgard S.E."/>
            <person name="Bellgard M.I."/>
        </authorList>
    </citation>
    <scope>NUCLEOTIDE SEQUENCE</scope>
    <source>
        <tissue evidence="12">Shoot tissue taken approximately 20 cm above the soil surface</tissue>
    </source>
</reference>
<protein>
    <recommendedName>
        <fullName evidence="9">Nibrin homolog</fullName>
    </recommendedName>
    <alternativeName>
        <fullName evidence="10">Nijmegen breakage syndrome 1 protein</fullName>
    </alternativeName>
</protein>
<keyword evidence="5" id="KW-0234">DNA repair</keyword>
<proteinExistence type="inferred from homology"/>
<dbReference type="GO" id="GO:0000724">
    <property type="term" value="P:double-strand break repair via homologous recombination"/>
    <property type="evidence" value="ECO:0007669"/>
    <property type="project" value="TreeGrafter"/>
</dbReference>
<dbReference type="PANTHER" id="PTHR12162">
    <property type="entry name" value="NIBRIN-RELATED"/>
    <property type="match status" value="1"/>
</dbReference>
<dbReference type="GO" id="GO:0030870">
    <property type="term" value="C:Mre11 complex"/>
    <property type="evidence" value="ECO:0007669"/>
    <property type="project" value="InterPro"/>
</dbReference>
<dbReference type="Pfam" id="PF00498">
    <property type="entry name" value="FHA"/>
    <property type="match status" value="1"/>
</dbReference>
<dbReference type="InterPro" id="IPR040227">
    <property type="entry name" value="Nibrin-rel"/>
</dbReference>
<evidence type="ECO:0000259" key="11">
    <source>
        <dbReference type="PROSITE" id="PS50006"/>
    </source>
</evidence>
<dbReference type="GO" id="GO:0005694">
    <property type="term" value="C:chromosome"/>
    <property type="evidence" value="ECO:0007669"/>
    <property type="project" value="UniProtKB-SubCell"/>
</dbReference>
<evidence type="ECO:0000256" key="3">
    <source>
        <dbReference type="ARBA" id="ARBA00022454"/>
    </source>
</evidence>
<evidence type="ECO:0000256" key="10">
    <source>
        <dbReference type="ARBA" id="ARBA00082716"/>
    </source>
</evidence>
<dbReference type="PANTHER" id="PTHR12162:SF0">
    <property type="entry name" value="NIBRIN"/>
    <property type="match status" value="1"/>
</dbReference>
<name>A0A0A9EVS8_ARUDO</name>
<evidence type="ECO:0000256" key="8">
    <source>
        <dbReference type="ARBA" id="ARBA00064981"/>
    </source>
</evidence>
<dbReference type="SUPFAM" id="SSF49879">
    <property type="entry name" value="SMAD/FHA domain"/>
    <property type="match status" value="1"/>
</dbReference>
<evidence type="ECO:0000256" key="2">
    <source>
        <dbReference type="ARBA" id="ARBA00004286"/>
    </source>
</evidence>
<dbReference type="FunFam" id="2.60.200.20:FF:000051">
    <property type="entry name" value="Nijmegen breakage syndrome 1 protein"/>
    <property type="match status" value="1"/>
</dbReference>
<dbReference type="SMART" id="SM00240">
    <property type="entry name" value="FHA"/>
    <property type="match status" value="1"/>
</dbReference>
<evidence type="ECO:0000256" key="1">
    <source>
        <dbReference type="ARBA" id="ARBA00004123"/>
    </source>
</evidence>
<dbReference type="GO" id="GO:0007095">
    <property type="term" value="P:mitotic G2 DNA damage checkpoint signaling"/>
    <property type="evidence" value="ECO:0007669"/>
    <property type="project" value="InterPro"/>
</dbReference>
<keyword evidence="3" id="KW-0158">Chromosome</keyword>
<dbReference type="Gene3D" id="2.60.200.20">
    <property type="match status" value="1"/>
</dbReference>
<dbReference type="PROSITE" id="PS50006">
    <property type="entry name" value="FHA_DOMAIN"/>
    <property type="match status" value="1"/>
</dbReference>
<dbReference type="InterPro" id="IPR036420">
    <property type="entry name" value="BRCT_dom_sf"/>
</dbReference>
<evidence type="ECO:0000313" key="12">
    <source>
        <dbReference type="EMBL" id="JAE04187.1"/>
    </source>
</evidence>
<evidence type="ECO:0000256" key="4">
    <source>
        <dbReference type="ARBA" id="ARBA00022763"/>
    </source>
</evidence>